<sequence>MFFFSQTKNEMSAQHAGTRKWQKIINHEKKDSTVVNNNNLYNDFNLLSANLSNDFNTSTTTSNNIQNSSLYQPKKVENTTTAAAPITHPLFGVDPNQNQNGYMDPNAHYQQSGMPPPTSQTGLPPQANILNPQQPPMMAGGSYYNPANQMQNNNLPQQPMNFQTSAIPSQQQQQQQQQIPAWQNQPTQPGMMGGYQEQATQPQTHRQPEPPKEKPPLPEEYIYLQTVLEELKTNCLNAANDPRTKRKFVDVNKRLENLYDCLRDGRLNPATIEALNQIIQFLQIGDYGNALQVHTQIAFGSDFSQCAGFMPGLKVLIQSANELQVYLR</sequence>
<comment type="caution">
    <text evidence="5">The sequence shown here is derived from an EMBL/GenBank/DDBJ whole genome shotgun (WGS) entry which is preliminary data.</text>
</comment>
<keyword evidence="3" id="KW-0677">Repeat</keyword>
<feature type="compositionally biased region" description="Basic and acidic residues" evidence="4">
    <location>
        <begin position="206"/>
        <end position="217"/>
    </location>
</feature>
<dbReference type="SUPFAM" id="SSF47938">
    <property type="entry name" value="Functional domain of the splicing factor Prp18"/>
    <property type="match status" value="1"/>
</dbReference>
<evidence type="ECO:0000256" key="4">
    <source>
        <dbReference type="SAM" id="MobiDB-lite"/>
    </source>
</evidence>
<keyword evidence="1" id="KW-0813">Transport</keyword>
<evidence type="ECO:0000313" key="5">
    <source>
        <dbReference type="EMBL" id="KNC30942.1"/>
    </source>
</evidence>
<dbReference type="Gene3D" id="1.20.940.10">
    <property type="entry name" value="Functional domain of the splicing factor Prp18"/>
    <property type="match status" value="1"/>
</dbReference>
<organism evidence="5 6">
    <name type="scientific">Lucilia cuprina</name>
    <name type="common">Green bottle fly</name>
    <name type="synonym">Australian sheep blowfly</name>
    <dbReference type="NCBI Taxonomy" id="7375"/>
    <lineage>
        <taxon>Eukaryota</taxon>
        <taxon>Metazoa</taxon>
        <taxon>Ecdysozoa</taxon>
        <taxon>Arthropoda</taxon>
        <taxon>Hexapoda</taxon>
        <taxon>Insecta</taxon>
        <taxon>Pterygota</taxon>
        <taxon>Neoptera</taxon>
        <taxon>Endopterygota</taxon>
        <taxon>Diptera</taxon>
        <taxon>Brachycera</taxon>
        <taxon>Muscomorpha</taxon>
        <taxon>Oestroidea</taxon>
        <taxon>Calliphoridae</taxon>
        <taxon>Luciliinae</taxon>
        <taxon>Lucilia</taxon>
    </lineage>
</organism>
<dbReference type="GO" id="GO:0005198">
    <property type="term" value="F:structural molecule activity"/>
    <property type="evidence" value="ECO:0007669"/>
    <property type="project" value="TreeGrafter"/>
</dbReference>
<accession>A0A0L0CFG6</accession>
<dbReference type="GO" id="GO:0007029">
    <property type="term" value="P:endoplasmic reticulum organization"/>
    <property type="evidence" value="ECO:0007669"/>
    <property type="project" value="TreeGrafter"/>
</dbReference>
<dbReference type="GO" id="GO:0090110">
    <property type="term" value="P:COPII-coated vesicle cargo loading"/>
    <property type="evidence" value="ECO:0007669"/>
    <property type="project" value="TreeGrafter"/>
</dbReference>
<dbReference type="GO" id="GO:0070971">
    <property type="term" value="C:endoplasmic reticulum exit site"/>
    <property type="evidence" value="ECO:0007669"/>
    <property type="project" value="TreeGrafter"/>
</dbReference>
<feature type="compositionally biased region" description="Low complexity" evidence="4">
    <location>
        <begin position="147"/>
        <end position="188"/>
    </location>
</feature>
<evidence type="ECO:0000256" key="2">
    <source>
        <dbReference type="ARBA" id="ARBA00022574"/>
    </source>
</evidence>
<evidence type="ECO:0000256" key="1">
    <source>
        <dbReference type="ARBA" id="ARBA00022448"/>
    </source>
</evidence>
<gene>
    <name evidence="5" type="ORF">FF38_04464</name>
</gene>
<dbReference type="PANTHER" id="PTHR13923:SF11">
    <property type="entry name" value="SECRETORY 31, ISOFORM D"/>
    <property type="match status" value="1"/>
</dbReference>
<keyword evidence="6" id="KW-1185">Reference proteome</keyword>
<feature type="region of interest" description="Disordered" evidence="4">
    <location>
        <begin position="147"/>
        <end position="217"/>
    </location>
</feature>
<dbReference type="PANTHER" id="PTHR13923">
    <property type="entry name" value="SEC31-RELATED PROTEIN"/>
    <property type="match status" value="1"/>
</dbReference>
<reference evidence="5 6" key="1">
    <citation type="journal article" date="2015" name="Nat. Commun.">
        <title>Lucilia cuprina genome unlocks parasitic fly biology to underpin future interventions.</title>
        <authorList>
            <person name="Anstead C.A."/>
            <person name="Korhonen P.K."/>
            <person name="Young N.D."/>
            <person name="Hall R.S."/>
            <person name="Jex A.R."/>
            <person name="Murali S.C."/>
            <person name="Hughes D.S."/>
            <person name="Lee S.F."/>
            <person name="Perry T."/>
            <person name="Stroehlein A.J."/>
            <person name="Ansell B.R."/>
            <person name="Breugelmans B."/>
            <person name="Hofmann A."/>
            <person name="Qu J."/>
            <person name="Dugan S."/>
            <person name="Lee S.L."/>
            <person name="Chao H."/>
            <person name="Dinh H."/>
            <person name="Han Y."/>
            <person name="Doddapaneni H.V."/>
            <person name="Worley K.C."/>
            <person name="Muzny D.M."/>
            <person name="Ioannidis P."/>
            <person name="Waterhouse R.M."/>
            <person name="Zdobnov E.M."/>
            <person name="James P.J."/>
            <person name="Bagnall N.H."/>
            <person name="Kotze A.C."/>
            <person name="Gibbs R.A."/>
            <person name="Richards S."/>
            <person name="Batterham P."/>
            <person name="Gasser R.B."/>
        </authorList>
    </citation>
    <scope>NUCLEOTIDE SEQUENCE [LARGE SCALE GENOMIC DNA]</scope>
    <source>
        <strain evidence="5 6">LS</strain>
        <tissue evidence="5">Full body</tissue>
    </source>
</reference>
<dbReference type="Proteomes" id="UP000037069">
    <property type="component" value="Unassembled WGS sequence"/>
</dbReference>
<protein>
    <recommendedName>
        <fullName evidence="7">Protein transport protein Sec31A</fullName>
    </recommendedName>
</protein>
<proteinExistence type="predicted"/>
<dbReference type="FunFam" id="1.20.940.10:FF:000001">
    <property type="entry name" value="Protein transport protein Sec31A isoform A"/>
    <property type="match status" value="1"/>
</dbReference>
<dbReference type="EMBL" id="JRES01000480">
    <property type="protein sequence ID" value="KNC30942.1"/>
    <property type="molecule type" value="Genomic_DNA"/>
</dbReference>
<keyword evidence="2" id="KW-0853">WD repeat</keyword>
<dbReference type="AlphaFoldDB" id="A0A0L0CFG6"/>
<evidence type="ECO:0008006" key="7">
    <source>
        <dbReference type="Google" id="ProtNLM"/>
    </source>
</evidence>
<evidence type="ECO:0000313" key="6">
    <source>
        <dbReference type="Proteomes" id="UP000037069"/>
    </source>
</evidence>
<dbReference type="InterPro" id="IPR040251">
    <property type="entry name" value="SEC31-like"/>
</dbReference>
<dbReference type="OrthoDB" id="542917at2759"/>
<dbReference type="STRING" id="7375.A0A0L0CFG6"/>
<name>A0A0L0CFG6_LUCCU</name>
<evidence type="ECO:0000256" key="3">
    <source>
        <dbReference type="ARBA" id="ARBA00022737"/>
    </source>
</evidence>
<dbReference type="GO" id="GO:0030127">
    <property type="term" value="C:COPII vesicle coat"/>
    <property type="evidence" value="ECO:0007669"/>
    <property type="project" value="TreeGrafter"/>
</dbReference>